<dbReference type="AlphaFoldDB" id="A0A9P4UPY8"/>
<keyword evidence="3" id="KW-1185">Reference proteome</keyword>
<feature type="transmembrane region" description="Helical" evidence="1">
    <location>
        <begin position="12"/>
        <end position="36"/>
    </location>
</feature>
<evidence type="ECO:0000256" key="1">
    <source>
        <dbReference type="SAM" id="Phobius"/>
    </source>
</evidence>
<dbReference type="Proteomes" id="UP000799441">
    <property type="component" value="Unassembled WGS sequence"/>
</dbReference>
<feature type="transmembrane region" description="Helical" evidence="1">
    <location>
        <begin position="168"/>
        <end position="187"/>
    </location>
</feature>
<keyword evidence="1" id="KW-0812">Transmembrane</keyword>
<proteinExistence type="predicted"/>
<organism evidence="2 3">
    <name type="scientific">Polychaeton citri CBS 116435</name>
    <dbReference type="NCBI Taxonomy" id="1314669"/>
    <lineage>
        <taxon>Eukaryota</taxon>
        <taxon>Fungi</taxon>
        <taxon>Dikarya</taxon>
        <taxon>Ascomycota</taxon>
        <taxon>Pezizomycotina</taxon>
        <taxon>Dothideomycetes</taxon>
        <taxon>Dothideomycetidae</taxon>
        <taxon>Capnodiales</taxon>
        <taxon>Capnodiaceae</taxon>
        <taxon>Polychaeton</taxon>
    </lineage>
</organism>
<gene>
    <name evidence="2" type="ORF">K431DRAFT_219043</name>
</gene>
<evidence type="ECO:0000313" key="3">
    <source>
        <dbReference type="Proteomes" id="UP000799441"/>
    </source>
</evidence>
<evidence type="ECO:0000313" key="2">
    <source>
        <dbReference type="EMBL" id="KAF2723942.1"/>
    </source>
</evidence>
<feature type="transmembrane region" description="Helical" evidence="1">
    <location>
        <begin position="103"/>
        <end position="126"/>
    </location>
</feature>
<protein>
    <submittedName>
        <fullName evidence="2">Uncharacterized protein</fullName>
    </submittedName>
</protein>
<keyword evidence="1" id="KW-0472">Membrane</keyword>
<dbReference type="EMBL" id="MU003774">
    <property type="protein sequence ID" value="KAF2723942.1"/>
    <property type="molecule type" value="Genomic_DNA"/>
</dbReference>
<sequence>MGCFITRTWRMTNFVLGLFILEFFWTIAMLTLAGVADPNTYRTKLWQNGADRGFNGDPSIIMYSYANYKPIATPVVWSHFLTQYNVIISVLSMFVLLTKSAMFILHAFVPLLSVIIHLVLLILYAISVRNQSAPDMTDLDHPSPGMPWMMSRGCSYATDQNRGYCQQAVAQFGVTIVGLLVFTLYLIPSIYSCFPTPTERAEREDDIELKRIVFGNANQETEEERNARWDQNRQLFMNMPKTPATPFQGLNPMTPRTVAFTALNGQPPTAKKPTFSSRELPLRQYSHEEGIYKT</sequence>
<comment type="caution">
    <text evidence="2">The sequence shown here is derived from an EMBL/GenBank/DDBJ whole genome shotgun (WGS) entry which is preliminary data.</text>
</comment>
<feature type="transmembrane region" description="Helical" evidence="1">
    <location>
        <begin position="76"/>
        <end position="96"/>
    </location>
</feature>
<reference evidence="2" key="1">
    <citation type="journal article" date="2020" name="Stud. Mycol.">
        <title>101 Dothideomycetes genomes: a test case for predicting lifestyles and emergence of pathogens.</title>
        <authorList>
            <person name="Haridas S."/>
            <person name="Albert R."/>
            <person name="Binder M."/>
            <person name="Bloem J."/>
            <person name="Labutti K."/>
            <person name="Salamov A."/>
            <person name="Andreopoulos B."/>
            <person name="Baker S."/>
            <person name="Barry K."/>
            <person name="Bills G."/>
            <person name="Bluhm B."/>
            <person name="Cannon C."/>
            <person name="Castanera R."/>
            <person name="Culley D."/>
            <person name="Daum C."/>
            <person name="Ezra D."/>
            <person name="Gonzalez J."/>
            <person name="Henrissat B."/>
            <person name="Kuo A."/>
            <person name="Liang C."/>
            <person name="Lipzen A."/>
            <person name="Lutzoni F."/>
            <person name="Magnuson J."/>
            <person name="Mondo S."/>
            <person name="Nolan M."/>
            <person name="Ohm R."/>
            <person name="Pangilinan J."/>
            <person name="Park H.-J."/>
            <person name="Ramirez L."/>
            <person name="Alfaro M."/>
            <person name="Sun H."/>
            <person name="Tritt A."/>
            <person name="Yoshinaga Y."/>
            <person name="Zwiers L.-H."/>
            <person name="Turgeon B."/>
            <person name="Goodwin S."/>
            <person name="Spatafora J."/>
            <person name="Crous P."/>
            <person name="Grigoriev I."/>
        </authorList>
    </citation>
    <scope>NUCLEOTIDE SEQUENCE</scope>
    <source>
        <strain evidence="2">CBS 116435</strain>
    </source>
</reference>
<accession>A0A9P4UPY8</accession>
<dbReference type="OrthoDB" id="5352400at2759"/>
<name>A0A9P4UPY8_9PEZI</name>
<keyword evidence="1" id="KW-1133">Transmembrane helix</keyword>